<feature type="domain" description="DUF4116" evidence="2">
    <location>
        <begin position="549"/>
        <end position="592"/>
    </location>
</feature>
<dbReference type="SUPFAM" id="SSF48371">
    <property type="entry name" value="ARM repeat"/>
    <property type="match status" value="1"/>
</dbReference>
<feature type="domain" description="DUF4116" evidence="2">
    <location>
        <begin position="60"/>
        <end position="105"/>
    </location>
</feature>
<evidence type="ECO:0000313" key="6">
    <source>
        <dbReference type="Proteomes" id="UP000254040"/>
    </source>
</evidence>
<evidence type="ECO:0000256" key="1">
    <source>
        <dbReference type="SAM" id="Phobius"/>
    </source>
</evidence>
<feature type="domain" description="DUF4116" evidence="2">
    <location>
        <begin position="401"/>
        <end position="443"/>
    </location>
</feature>
<evidence type="ECO:0000313" key="5">
    <source>
        <dbReference type="Proteomes" id="UP000054985"/>
    </source>
</evidence>
<feature type="transmembrane region" description="Helical" evidence="1">
    <location>
        <begin position="729"/>
        <end position="750"/>
    </location>
</feature>
<dbReference type="Proteomes" id="UP000054985">
    <property type="component" value="Unassembled WGS sequence"/>
</dbReference>
<dbReference type="OrthoDB" id="3590125at2"/>
<keyword evidence="1" id="KW-1133">Transmembrane helix</keyword>
<organism evidence="4 6">
    <name type="scientific">Legionella moravica</name>
    <dbReference type="NCBI Taxonomy" id="39962"/>
    <lineage>
        <taxon>Bacteria</taxon>
        <taxon>Pseudomonadati</taxon>
        <taxon>Pseudomonadota</taxon>
        <taxon>Gammaproteobacteria</taxon>
        <taxon>Legionellales</taxon>
        <taxon>Legionellaceae</taxon>
        <taxon>Legionella</taxon>
    </lineage>
</organism>
<sequence>MINDVSTKEEVLKAIKADPWMFIYASKDLQNDPEVAIEAFKGAGILLQYAAETLKSDAVVVLAAVQQNGLALQYADKTLKENESIVRAAVQQNGLALQYADKTFKENESIVRDAVQQDGLALQYADKTFKENESIVRAAVLQNGFALQYAHERFKEDRDIVLAAVEQNGAFIRLLNRKFHDDREVVLTAAKTFSEAPRFATSQLRENRQFQLEAAKINSGVTKYLSHQRILESLLKVHALVNSLKEPAKSSATKLVDQLEIYFTHITDNALNATLNEILNATVLLLDRNIWAPSNQEDFIELTIKLLRNSSPELQSVGRAMMDLLTLNNNPEAISKHIWALEFVADELKKDKDFIISVVQLNGFALQFADIELKNNSEVVLAAVGNNGEALQFAGEDPKNDYQVVLAAVSQNGEALRYANKAFKNNREILLAAMKSNPNSISDVGFFPTKYYAYFSELNAKVEELDKPRKNELYQFLEHVEELFKSPDSELEQLAGALSSVSELLGKEPGKQLTLQQISSIQKLLRNPSLEMKSLGHFVLKLIVPVIDKEAIEQHGWLLEFADHELKKDREVVLAAVQQDGLALRFAELELKKDREIALAAVKQKGAAVFQTDQSLQPFLDCYLLFRAKKDELKDAKALEHANSLLSQVEEFFKDGSVGLDQLKRVLDKTHAFMSNKPSEQQTKDYTSFIQSSLKSPSTGLQILGKLMMALAVALAGASIVLGATGVGVVPAVGTGLLAVGLFGAGAALATKQSKEAKENNELINTFTPKS</sequence>
<dbReference type="InterPro" id="IPR016024">
    <property type="entry name" value="ARM-type_fold"/>
</dbReference>
<evidence type="ECO:0000259" key="2">
    <source>
        <dbReference type="Pfam" id="PF13475"/>
    </source>
</evidence>
<accession>A0A378JUY8</accession>
<feature type="domain" description="DUF4116" evidence="2">
    <location>
        <begin position="8"/>
        <end position="55"/>
    </location>
</feature>
<feature type="transmembrane region" description="Helical" evidence="1">
    <location>
        <begin position="703"/>
        <end position="723"/>
    </location>
</feature>
<dbReference type="EMBL" id="LNYN01000025">
    <property type="protein sequence ID" value="KTD33457.1"/>
    <property type="molecule type" value="Genomic_DNA"/>
</dbReference>
<dbReference type="RefSeq" id="WP_028383599.1">
    <property type="nucleotide sequence ID" value="NZ_CAAAJG010000016.1"/>
</dbReference>
<dbReference type="STRING" id="39962.Lmor_2008"/>
<dbReference type="Pfam" id="PF13475">
    <property type="entry name" value="DUF4116"/>
    <property type="match status" value="6"/>
</dbReference>
<keyword evidence="1" id="KW-0472">Membrane</keyword>
<proteinExistence type="predicted"/>
<feature type="domain" description="DUF4116" evidence="2">
    <location>
        <begin position="132"/>
        <end position="174"/>
    </location>
</feature>
<evidence type="ECO:0000313" key="4">
    <source>
        <dbReference type="EMBL" id="STX61830.1"/>
    </source>
</evidence>
<dbReference type="Proteomes" id="UP000254040">
    <property type="component" value="Unassembled WGS sequence"/>
</dbReference>
<keyword evidence="1" id="KW-0812">Transmembrane</keyword>
<dbReference type="InterPro" id="IPR025197">
    <property type="entry name" value="DUF4116"/>
</dbReference>
<dbReference type="EMBL" id="UGOG01000001">
    <property type="protein sequence ID" value="STX61830.1"/>
    <property type="molecule type" value="Genomic_DNA"/>
</dbReference>
<feature type="domain" description="DUF4116" evidence="2">
    <location>
        <begin position="351"/>
        <end position="397"/>
    </location>
</feature>
<reference evidence="4 6" key="2">
    <citation type="submission" date="2018-06" db="EMBL/GenBank/DDBJ databases">
        <authorList>
            <consortium name="Pathogen Informatics"/>
            <person name="Doyle S."/>
        </authorList>
    </citation>
    <scope>NUCLEOTIDE SEQUENCE [LARGE SCALE GENOMIC DNA]</scope>
    <source>
        <strain evidence="4 6">NCTC12239</strain>
    </source>
</reference>
<dbReference type="AlphaFoldDB" id="A0A378JUY8"/>
<reference evidence="3 5" key="1">
    <citation type="submission" date="2015-11" db="EMBL/GenBank/DDBJ databases">
        <title>Genomic analysis of 38 Legionella species identifies large and diverse effector repertoires.</title>
        <authorList>
            <person name="Burstein D."/>
            <person name="Amaro F."/>
            <person name="Zusman T."/>
            <person name="Lifshitz Z."/>
            <person name="Cohen O."/>
            <person name="Gilbert J.A."/>
            <person name="Pupko T."/>
            <person name="Shuman H.A."/>
            <person name="Segal G."/>
        </authorList>
    </citation>
    <scope>NUCLEOTIDE SEQUENCE [LARGE SCALE GENOMIC DNA]</scope>
    <source>
        <strain evidence="3 5">ATCC 43877</strain>
    </source>
</reference>
<keyword evidence="5" id="KW-1185">Reference proteome</keyword>
<protein>
    <recommendedName>
        <fullName evidence="2">DUF4116 domain-containing protein</fullName>
    </recommendedName>
</protein>
<evidence type="ECO:0000313" key="3">
    <source>
        <dbReference type="EMBL" id="KTD33457.1"/>
    </source>
</evidence>
<gene>
    <name evidence="3" type="ORF">Lmor_2008</name>
    <name evidence="4" type="ORF">NCTC12239_00748</name>
</gene>
<name>A0A378JUY8_9GAMM</name>